<dbReference type="InterPro" id="IPR056748">
    <property type="entry name" value="VPS13-like_C"/>
</dbReference>
<feature type="region of interest" description="Disordered" evidence="7">
    <location>
        <begin position="243"/>
        <end position="272"/>
    </location>
</feature>
<evidence type="ECO:0000256" key="8">
    <source>
        <dbReference type="SAM" id="Phobius"/>
    </source>
</evidence>
<feature type="transmembrane region" description="Helical" evidence="8">
    <location>
        <begin position="3943"/>
        <end position="3963"/>
    </location>
</feature>
<keyword evidence="3 8" id="KW-0812">Transmembrane</keyword>
<dbReference type="Pfam" id="PF25037">
    <property type="entry name" value="VPS13_C"/>
    <property type="match status" value="1"/>
</dbReference>
<dbReference type="InterPro" id="IPR026854">
    <property type="entry name" value="VPS13_N"/>
</dbReference>
<dbReference type="Gene3D" id="1.20.120.350">
    <property type="entry name" value="Voltage-gated potassium channels. Chain C"/>
    <property type="match status" value="1"/>
</dbReference>
<gene>
    <name evidence="10" type="ORF">ACHAWO_004324</name>
</gene>
<dbReference type="EMBL" id="JALLPJ020001407">
    <property type="protein sequence ID" value="KAL3765146.1"/>
    <property type="molecule type" value="Genomic_DNA"/>
</dbReference>
<evidence type="ECO:0000256" key="2">
    <source>
        <dbReference type="ARBA" id="ARBA00022448"/>
    </source>
</evidence>
<accession>A0ABD3MQL3</accession>
<evidence type="ECO:0000256" key="3">
    <source>
        <dbReference type="ARBA" id="ARBA00022692"/>
    </source>
</evidence>
<dbReference type="Gene3D" id="3.30.70.1230">
    <property type="entry name" value="Nucleotide cyclase"/>
    <property type="match status" value="1"/>
</dbReference>
<feature type="transmembrane region" description="Helical" evidence="8">
    <location>
        <begin position="4205"/>
        <end position="4224"/>
    </location>
</feature>
<keyword evidence="11" id="KW-1185">Reference proteome</keyword>
<dbReference type="SUPFAM" id="SSF55073">
    <property type="entry name" value="Nucleotide cyclase"/>
    <property type="match status" value="1"/>
</dbReference>
<dbReference type="Pfam" id="PF12624">
    <property type="entry name" value="VPS13_N"/>
    <property type="match status" value="1"/>
</dbReference>
<evidence type="ECO:0000259" key="9">
    <source>
        <dbReference type="PROSITE" id="PS50125"/>
    </source>
</evidence>
<keyword evidence="2" id="KW-0813">Transport</keyword>
<comment type="caution">
    <text evidence="10">The sequence shown here is derived from an EMBL/GenBank/DDBJ whole genome shotgun (WGS) entry which is preliminary data.</text>
</comment>
<evidence type="ECO:0000256" key="4">
    <source>
        <dbReference type="ARBA" id="ARBA00022989"/>
    </source>
</evidence>
<evidence type="ECO:0000256" key="6">
    <source>
        <dbReference type="SAM" id="Coils"/>
    </source>
</evidence>
<reference evidence="10 11" key="1">
    <citation type="submission" date="2024-10" db="EMBL/GenBank/DDBJ databases">
        <title>Updated reference genomes for cyclostephanoid diatoms.</title>
        <authorList>
            <person name="Roberts W.R."/>
            <person name="Alverson A.J."/>
        </authorList>
    </citation>
    <scope>NUCLEOTIDE SEQUENCE [LARGE SCALE GENOMIC DNA]</scope>
    <source>
        <strain evidence="10 11">AJA010-31</strain>
    </source>
</reference>
<dbReference type="InterPro" id="IPR027359">
    <property type="entry name" value="Volt_channel_dom_sf"/>
</dbReference>
<organism evidence="10 11">
    <name type="scientific">Cyclotella atomus</name>
    <dbReference type="NCBI Taxonomy" id="382360"/>
    <lineage>
        <taxon>Eukaryota</taxon>
        <taxon>Sar</taxon>
        <taxon>Stramenopiles</taxon>
        <taxon>Ochrophyta</taxon>
        <taxon>Bacillariophyta</taxon>
        <taxon>Coscinodiscophyceae</taxon>
        <taxon>Thalassiosirophycidae</taxon>
        <taxon>Stephanodiscales</taxon>
        <taxon>Stephanodiscaceae</taxon>
        <taxon>Cyclotella</taxon>
    </lineage>
</organism>
<dbReference type="PANTHER" id="PTHR43336">
    <property type="entry name" value="OXYGEN SENSOR HISTIDINE KINASE RESPONSE REGULATOR DEVS/DOSS"/>
    <property type="match status" value="1"/>
</dbReference>
<sequence>MLERITGKLLSRFLSKYFILPGESNNSDGSTKHSNRNSSGSSPSKTQLAVWSGFLSFHHLQLRSNIVNETFDKKGLPFELSCGFVDRVEINVPWAQLRSLLSGSGGAGGGKNKNGNDGASSGSDAEIVIVLDGVYMLINTRYEFHDDKLLESQRIQRRKELDAAMSYAADGVSSESEPSSSYFKSYIKNRLLSETFLNEIFDTLTNRIQIHIRNVHIRLEDLESDPTRPCCFGLTIESLHLTSEESDEDAPVKSESKNTASSADTPKKKPKASLEKILARKVMQVNQLSIYCNAIDDDDDNKVPDTVRPRHSAMNAHSPEVLPLQTMSDQPTLLSRAMHASIPRRRARSFDRNFNNELRHTYLLHPVDATSLAVLSKPNNPSGNEYNKGKLQAETNIASFQLGINSFTIGHLVSFHARLKHHKSLMRHRFYRPTVSVSSNPKQWWKYIVRVVRKELREAGNVRRGGWSWIRWYERAELRKRYIGYYERWLDHGVVGEDAVIVDDYGSVHVGDTEADDESTSNINAALSVEEFDEMRAIENGAIDEELSVSDVVLFRALAHSNRQKQVSHQSNPSVESQYRLTRFLRRIVTSEDLDEEYTRLLSYLEKKEEDEENRRSEENDATKLASNRHKSSELCVVISLETTVREGSLSLFSDRMRVFDVSLDTIQSKISILENFDSVVLEGSVYDCTGNEHKPNGSQNVVFSRDTNHRATDEPGTNLERLFLPVDLNSGSKQRQSNYDSPLFDVSFMWHPPSMETDAALHLSFQKMNVHLYTGLGWPQRCKEAFSIPTQSNPSSNNSLLWEELSMAYVNSWESTKKSLAAKAKGALQKQRKIDVVMDVHCPVVLVSDGIESTLAIDLGHAHLATEQLAGMRKSSIDYHNEVTPKKTNTTTPSLQRHLRRSFNGDSSYLFTPYKTGKSSFLSPVQPANKDSHVLDISGIFESPFDTSSLNESIESGHRRKRGWSLGNSKLFSVAENEETTVARSAHGQQELIKCFYDYFRLSLDGINVSISTSRTNANIFELPVFQASIAKSTIPSDHSLCKMKVTCVVDVIRFHLTNESILGFETLLGSIKHTSKVSTAQKYSGSVIFPSLPKPIDLSDGEDSSVNEEEFLDAINEPDDANQWFEENWGLDEKSIGEFTYDASFARTPSTRRRRFPSISEVSGEDRTVYLSAENLLKLDKSIEQSRLRSYSVTSRDDDSFHSAVSLDNQDELVKAIQEDIQNCETDISLIKSKIQSAVDLYKENGFLQHDSNGIKRHRQHKQKLKAQLLRLEAELTALKSCYKDIITTSSDPATLAIKPQDVSISDPDFDFQKEALDRAKALIIARKNRAAPLSTMSPSKYSAHHALTKLNRDLLFISFTIASITVTVSLVDIYKHTVKDQHKESEVLFTSFDQLALSAHRRQIDTRMRIGLDRVFVRSSSSETIAQCGCLDERSVARRAMKIDEESFFIRLAAETRNRDSRLKLKLNVGPVEFAADSFVDLIPQLKALRIKPQSTPQASKPPTDVVAKLTGAMMGSDTAFGGHKSHDIDLQLSSINISLADCKSMSLLSLSGINMRLAKRVSPSCPQQNRSQFDFRVNNIMLHDVKDDQLYEVFGGQSSFDQFLQGRIRIQCSHRENTSGWCVEMDEPDTTTDSPAPAYAELCWNFHIGIRCQSDCVLVMSPDIPRILGSAKSLLASVKSESHPNNPMSIREEHHNGVTHNGYSIPIRWRVDFSMLEGVVILPGKGYKYSSSRTYYDAGGHLRVSNSLRLSIEPDPLKSGNVSIHLSSRSFVVLNSSANIVEPFTLSFNVMTLPRILKIQPINVELGALDTPISWLMDRPTTNAQLADGLDLSLSVHMSPVSFNLPTPLLTFLKEIRQMHASKQVVTKQSTLGHEVSSSSTGQNLNISLALEIASLSMTLIDESATPNCKTQLLIEAIRVEFISDAVQIDTQISACDMGLFFTEDSTTMPIFYTSSIDNSRDKAFLFSSKLIKCAEDQAKLLKLLVNSGSSYVTLIPSFIRQISQLLLETKDKKYKESRISSQDDANSSNLVQKVRHFLGYPITFIATSDGLHLVLPSQDFRLLNEQRDPVLNTICLSWTQIAVTLTSSDLQGVDGQSFSALLHQISSKEKICIGEDLMSFKADIKACFDLTRTTFSLDAHILPIVYRISQQQVIVSPFCYTFTTSLIMLGIPNSSIYASSLGLHLDIGDVDILWHAASSSFGLSDALKVSLIPLFKNETPIRSSVSSREDFDSSSLQITSPIQHTRLETVDRQTKVPKLPEKVYSMFKDTLLMSSVRLASIQVVLVPSNSKEVSSPIMKLSISALRTGVSMMKCQSSGGMRVSSDSRTSCLYYSQWLDFTVNAHYHNRRLVIYEPLIEQWAGNFQCCANVSDIFGMQPFEVEMQETDEALSNITSDSNRLTRFIEGMKNLHRRRDDEHKISATRENLLTSLDLCHIIQSSIESHYVEQAIHPARVHGDLNAKEIMFTQVPSSTNDVSAVFSLSNGKADHSIFLHNPPVPLNINITGALIENLALMISERTENEQIAPHYIINQTGLTMCWEVDKAMHSRYSLREIKPGEQEELRIVGFPHRSFIYIELYNSLSTNAFRLRSVGKIDVDLVGIKKYDLQTLGNQATPSFVIVRVQLVGTAKAVSIESPVWMLNATNIPCHLSLNTNGEDVFNSVVLPRSERLSNNMPENVIPLPLDVVTTTLYEMYIWVKNTNTDEKQRTKLPTFKRSKKRGLVKAEEVSLPLSMYQNVSLRFCSISSLEVGEDPVDPSSSEQRLLVLQSNIAFRNNLPHTVVFEVRIVRIDEKEPNWLNIGQVHSGDLIHFPLAKHEDKIECRIKIIDDHSSFLDWSSSACISEKNMNVQLLLSNKNGAPLSISVGVCINDAATEGSILDQMKKINAAYLEVFVYVPTILIDNTGQNLEFTGNPIMWRRQSMIASSVIEECGSIGLSKSQEDPVRAAAVHMIGGKTSTLSIRQSTQHSQSSWSDSISIRKGISHNRIIVPSLPSSISHRLVVCARIQHAPKSLGGKQSKVVVLDNKYSLMNQLPIDIEVISTDKPGRLQKHKPLVIECGKPTVPLHFDDRGFLRLRPKQIGWSYSGLINIRDSNSRDIALRLRNKLTGKALIVTIELNQKNRPAIHVVIRRSRAVPFRIENLSTIPLQFVQQPKSIFSKLFGKWSDSTILLPYHKADYAWDELECSGRNCITIAVADLDFGQQPDRSTSLGCFYLDSLAPGANISSQHPRFKASVIADGPTRVLRITDSSLLPLVEGFAPPSTIPHSLKYECSLGIDLGLSLIDWKPQELVYLFLGNLSLRRCVSGAEDIVLFSIQRVSADCCLWTTPFPTLFKLKHGKNKNAFSISLSRDTSDALGKDITLLRHATVELGTLVFKVDGALIGSLIQMNKLSAKLLKSHARELEEPSLIAIDCKPQPNQRPLRNSSEMDTAASAAKVQQAHMNHPTSPRNALHDVVHHKPKHKYYIELMRISSIRSEISYCGRSLLPIWLSPGFHFEALPIVFPSFSTSHSYGSGAEHLQRIKQHYNVWRLLYGLSLRPIFIVRAFIYTTKHSLSIIAEQASLVLRPRSRQTAYGIFESVDTSSHTNPEASAIYIVAAVVLKGVNYLLTFASSETEDDSRARAPRLFAKQDNADVLLEYEEGANAGRALLSQVARGRYLSEGYLFHGELRGIGEQKIICSHDAILFIVLTSERILILKSSISNDTLSMLWDIELESIVSVKKDELPLGKLALQLFHIEHNIVGLSMLSPKLLLFNDYETGARVLDCISSINNRLSNGVTLAAEWSGGMKSKKIRPDNDMDKPNDVRTVSADPGLLSNEELLKKLPGNRRFTLEQIIANEKVLKDRSSLASTLHRIFKKARKRVRWFVDHAQLKISYDDFMMAVTLFVLFGDDVRILCFQPSADAVFAFFTSLSFILFVLEMILHTWVKSDFSGGIFRVKGYAFSFFFWLDLLAVLSMIPDVAWLASGLGIQSGLLDSFGTRAGKAGKIGAKSSRIIRMARLVRIVKLYKVTSQRNRERQQLADLRRLVELGHFSHDEIQEYMEKNGAKKQSKVGAELSDIITRRVIIAVLLMLCVVPLLTYSSPIDDAGDVTYFLHQTNINVGPDCANLERSANKFRSFMEEIAGDGSLDQPLLVALDVNPKRCDNNSMDFRNEKVMANTRKEALRVVVMEPTTVDGVSYSVSATFNETAYLQRESTASIYLMLFVLVMLIALSTQFTGDAQRLVLAPIENMMAIVNMVADDPLEVFDFNNTPGSGDYETQVIQLAIEKITALLRIGFGVAGAEIISSNMAVEGGGSTCLNPMIPGKRVYALFGFCDIMSFDLCTEKLQDEIMTFVNSVARIVHDEVTRWGGTCNKNLGNAFLMVWRIGDEKSLSDYRRMGGRRNSGSWSENHSPNAKLLPASYKSQEIDLQRIPGLDVLSDKALVGFLKVIVEINRDVQLLTYRNDKRLASNDDKGFLLRMGFGLHAGWAIEGAVGSLQKVDATYLSPHVNMAARMEAATRQFGVSILITRSFFKLMSEAAQGNCRNVDVVTVKGSNVPMPIYTYDTFQKQVFPRLRTPKYSNLSINEVLNQQAENYDLSTWMTDPDLIQLRCLATPEFLTTFKKGLKCYLEGQWEEARTSLEKADQMMASNDIGGDGPSRAILKYMKANQWTCPSSWAGHRPLTSK</sequence>
<evidence type="ECO:0000256" key="1">
    <source>
        <dbReference type="ARBA" id="ARBA00004141"/>
    </source>
</evidence>
<keyword evidence="5 8" id="KW-0472">Membrane</keyword>
<feature type="domain" description="Guanylate cyclase" evidence="9">
    <location>
        <begin position="4465"/>
        <end position="4503"/>
    </location>
</feature>
<feature type="transmembrane region" description="Helical" evidence="8">
    <location>
        <begin position="3909"/>
        <end position="3931"/>
    </location>
</feature>
<dbReference type="GO" id="GO:0016020">
    <property type="term" value="C:membrane"/>
    <property type="evidence" value="ECO:0007669"/>
    <property type="project" value="UniProtKB-SubCell"/>
</dbReference>
<dbReference type="InterPro" id="IPR001054">
    <property type="entry name" value="A/G_cyclase"/>
</dbReference>
<protein>
    <recommendedName>
        <fullName evidence="9">Guanylate cyclase domain-containing protein</fullName>
    </recommendedName>
</protein>
<comment type="subcellular location">
    <subcellularLocation>
        <location evidence="1">Membrane</location>
        <topology evidence="1">Multi-pass membrane protein</topology>
    </subcellularLocation>
</comment>
<dbReference type="PROSITE" id="PS50125">
    <property type="entry name" value="GUANYLATE_CYCLASE_2"/>
    <property type="match status" value="1"/>
</dbReference>
<keyword evidence="6" id="KW-0175">Coiled coil</keyword>
<evidence type="ECO:0000313" key="11">
    <source>
        <dbReference type="Proteomes" id="UP001530400"/>
    </source>
</evidence>
<proteinExistence type="predicted"/>
<dbReference type="PANTHER" id="PTHR43336:SF3">
    <property type="entry name" value="GUANYLATE CYCLASE DOMAIN-CONTAINING PROTEIN"/>
    <property type="match status" value="1"/>
</dbReference>
<feature type="transmembrane region" description="Helical" evidence="8">
    <location>
        <begin position="4066"/>
        <end position="4086"/>
    </location>
</feature>
<evidence type="ECO:0000313" key="10">
    <source>
        <dbReference type="EMBL" id="KAL3765146.1"/>
    </source>
</evidence>
<name>A0ABD3MQL3_9STRA</name>
<feature type="coiled-coil region" evidence="6">
    <location>
        <begin position="601"/>
        <end position="628"/>
    </location>
</feature>
<feature type="region of interest" description="Disordered" evidence="7">
    <location>
        <begin position="25"/>
        <end position="44"/>
    </location>
</feature>
<dbReference type="InterPro" id="IPR029787">
    <property type="entry name" value="Nucleotide_cyclase"/>
</dbReference>
<dbReference type="CDD" id="cd07302">
    <property type="entry name" value="CHD"/>
    <property type="match status" value="1"/>
</dbReference>
<evidence type="ECO:0000256" key="7">
    <source>
        <dbReference type="SAM" id="MobiDB-lite"/>
    </source>
</evidence>
<keyword evidence="4 8" id="KW-1133">Transmembrane helix</keyword>
<dbReference type="Proteomes" id="UP001530400">
    <property type="component" value="Unassembled WGS sequence"/>
</dbReference>
<feature type="coiled-coil region" evidence="6">
    <location>
        <begin position="1257"/>
        <end position="1284"/>
    </location>
</feature>
<evidence type="ECO:0000256" key="5">
    <source>
        <dbReference type="ARBA" id="ARBA00023136"/>
    </source>
</evidence>